<organism evidence="1 2">
    <name type="scientific">Fusarium decemcellulare</name>
    <dbReference type="NCBI Taxonomy" id="57161"/>
    <lineage>
        <taxon>Eukaryota</taxon>
        <taxon>Fungi</taxon>
        <taxon>Dikarya</taxon>
        <taxon>Ascomycota</taxon>
        <taxon>Pezizomycotina</taxon>
        <taxon>Sordariomycetes</taxon>
        <taxon>Hypocreomycetidae</taxon>
        <taxon>Hypocreales</taxon>
        <taxon>Nectriaceae</taxon>
        <taxon>Fusarium</taxon>
        <taxon>Fusarium decemcellulare species complex</taxon>
    </lineage>
</organism>
<keyword evidence="2" id="KW-1185">Reference proteome</keyword>
<dbReference type="Proteomes" id="UP001148629">
    <property type="component" value="Unassembled WGS sequence"/>
</dbReference>
<comment type="caution">
    <text evidence="1">The sequence shown here is derived from an EMBL/GenBank/DDBJ whole genome shotgun (WGS) entry which is preliminary data.</text>
</comment>
<sequence length="517" mass="56062">MIAFEDVVEFVVQTVKGAYSMIVRIGEAIYHAVLDSVAVVTRAIEWVFTKLGVGFEALRSFLGFAFNRGDILRSHKVIKNVTTKYALHSVSRIGSIRDVVSSELDFLESHLDAWAGIAADDTKDTKSIGFTANETNERTPALRDPQTHWLSEKLKTGIDRIEGIWKKDSTESEENEKSWRLVLDRLETFAGAETDTVKEVIAKVKREVIDNIYTLTPVNLIKKLLAIIGGLVLSTAKHIVVASLDIIQDLTTAVIKALDGPIKIPIISSLYKRISGGSELSIMDLICLVAAVPSTLLYKVVTGGTPFPENNYSVTKVTEATDFVTIQHILAADSALLKNFTIVSQFSGEPAKVPSTLRQVCIPIKLLVLLPGLMLRPRAALLSKASWEEQLDAAVADLALLKVCADCTWIGDKDIYGKASPYVDYAISALWMVPAIGKIVANHSAVEGSNGKDTRTIKYTAIAISLAYDVAVMTAPVVWEPALDPESKVIVLAGTNGVIMVAAGVRAAMAGFIHGDD</sequence>
<proteinExistence type="predicted"/>
<accession>A0ACC1SEJ6</accession>
<dbReference type="EMBL" id="JANRMS010000546">
    <property type="protein sequence ID" value="KAJ3538007.1"/>
    <property type="molecule type" value="Genomic_DNA"/>
</dbReference>
<gene>
    <name evidence="1" type="ORF">NM208_g6089</name>
</gene>
<evidence type="ECO:0000313" key="1">
    <source>
        <dbReference type="EMBL" id="KAJ3538007.1"/>
    </source>
</evidence>
<name>A0ACC1SEJ6_9HYPO</name>
<protein>
    <submittedName>
        <fullName evidence="1">Uncharacterized protein</fullName>
    </submittedName>
</protein>
<reference evidence="1" key="1">
    <citation type="submission" date="2022-08" db="EMBL/GenBank/DDBJ databases">
        <title>Genome Sequence of Fusarium decemcellulare.</title>
        <authorList>
            <person name="Buettner E."/>
        </authorList>
    </citation>
    <scope>NUCLEOTIDE SEQUENCE</scope>
    <source>
        <strain evidence="1">Babe19</strain>
    </source>
</reference>
<evidence type="ECO:0000313" key="2">
    <source>
        <dbReference type="Proteomes" id="UP001148629"/>
    </source>
</evidence>